<feature type="domain" description="Signal transduction histidine kinase internal region" evidence="1">
    <location>
        <begin position="30"/>
        <end position="107"/>
    </location>
</feature>
<gene>
    <name evidence="2" type="primary">ypdA_12</name>
    <name evidence="2" type="ORF">SDC9_127861</name>
</gene>
<dbReference type="Gene3D" id="3.30.565.10">
    <property type="entry name" value="Histidine kinase-like ATPase, C-terminal domain"/>
    <property type="match status" value="1"/>
</dbReference>
<keyword evidence="2" id="KW-0808">Transferase</keyword>
<dbReference type="EC" id="2.7.13.3" evidence="2"/>
<name>A0A645CV80_9ZZZZ</name>
<dbReference type="GO" id="GO:0016020">
    <property type="term" value="C:membrane"/>
    <property type="evidence" value="ECO:0007669"/>
    <property type="project" value="InterPro"/>
</dbReference>
<dbReference type="InterPro" id="IPR010559">
    <property type="entry name" value="Sig_transdc_His_kin_internal"/>
</dbReference>
<accession>A0A645CV80</accession>
<dbReference type="InterPro" id="IPR050640">
    <property type="entry name" value="Bact_2-comp_sensor_kinase"/>
</dbReference>
<dbReference type="InterPro" id="IPR036890">
    <property type="entry name" value="HATPase_C_sf"/>
</dbReference>
<dbReference type="SUPFAM" id="SSF55874">
    <property type="entry name" value="ATPase domain of HSP90 chaperone/DNA topoisomerase II/histidine kinase"/>
    <property type="match status" value="1"/>
</dbReference>
<protein>
    <submittedName>
        <fullName evidence="2">Sensor histidine kinase YpdA</fullName>
        <ecNumber evidence="2">2.7.13.3</ecNumber>
    </submittedName>
</protein>
<comment type="caution">
    <text evidence="2">The sequence shown here is derived from an EMBL/GenBank/DDBJ whole genome shotgun (WGS) entry which is preliminary data.</text>
</comment>
<dbReference type="EMBL" id="VSSQ01030321">
    <property type="protein sequence ID" value="MPM80811.1"/>
    <property type="molecule type" value="Genomic_DNA"/>
</dbReference>
<dbReference type="PANTHER" id="PTHR34220:SF7">
    <property type="entry name" value="SENSOR HISTIDINE KINASE YPDA"/>
    <property type="match status" value="1"/>
</dbReference>
<proteinExistence type="predicted"/>
<organism evidence="2">
    <name type="scientific">bioreactor metagenome</name>
    <dbReference type="NCBI Taxonomy" id="1076179"/>
    <lineage>
        <taxon>unclassified sequences</taxon>
        <taxon>metagenomes</taxon>
        <taxon>ecological metagenomes</taxon>
    </lineage>
</organism>
<evidence type="ECO:0000313" key="2">
    <source>
        <dbReference type="EMBL" id="MPM80811.1"/>
    </source>
</evidence>
<dbReference type="Pfam" id="PF06580">
    <property type="entry name" value="His_kinase"/>
    <property type="match status" value="1"/>
</dbReference>
<sequence>MYTLVFLTKITQLQNQIKEDNKKIVKNQQLVTMLAQIKPHFMYNTLSSINNLIEANPKAAQELLCYFSKYMRSNIDNLTNEELIPFEKELDHILTYINITSICYEKEILLELELDETNFSIPPLTLQPIVENAIIHGNLINIPKSKIIIRSQRNSDETIIQIENNGESLSPIAKVENKKSVGLTNVEFRLKTLSHGRLETRDNSQGTIVTIYIPTSVKIANSKN</sequence>
<evidence type="ECO:0000259" key="1">
    <source>
        <dbReference type="Pfam" id="PF06580"/>
    </source>
</evidence>
<reference evidence="2" key="1">
    <citation type="submission" date="2019-08" db="EMBL/GenBank/DDBJ databases">
        <authorList>
            <person name="Kucharzyk K."/>
            <person name="Murdoch R.W."/>
            <person name="Higgins S."/>
            <person name="Loffler F."/>
        </authorList>
    </citation>
    <scope>NUCLEOTIDE SEQUENCE</scope>
</reference>
<keyword evidence="2" id="KW-0418">Kinase</keyword>
<dbReference type="PANTHER" id="PTHR34220">
    <property type="entry name" value="SENSOR HISTIDINE KINASE YPDA"/>
    <property type="match status" value="1"/>
</dbReference>
<dbReference type="AlphaFoldDB" id="A0A645CV80"/>
<dbReference type="GO" id="GO:0000155">
    <property type="term" value="F:phosphorelay sensor kinase activity"/>
    <property type="evidence" value="ECO:0007669"/>
    <property type="project" value="InterPro"/>
</dbReference>